<evidence type="ECO:0000256" key="1">
    <source>
        <dbReference type="ARBA" id="ARBA00005125"/>
    </source>
</evidence>
<evidence type="ECO:0000259" key="3">
    <source>
        <dbReference type="Pfam" id="PF01370"/>
    </source>
</evidence>
<comment type="similarity">
    <text evidence="2">Belongs to the NAD(P)-dependent epimerase/dehydratase family.</text>
</comment>
<dbReference type="SUPFAM" id="SSF51735">
    <property type="entry name" value="NAD(P)-binding Rossmann-fold domains"/>
    <property type="match status" value="1"/>
</dbReference>
<comment type="caution">
    <text evidence="4">The sequence shown here is derived from an EMBL/GenBank/DDBJ whole genome shotgun (WGS) entry which is preliminary data.</text>
</comment>
<gene>
    <name evidence="4" type="ORF">DES47_103486</name>
</gene>
<evidence type="ECO:0000256" key="2">
    <source>
        <dbReference type="ARBA" id="ARBA00007637"/>
    </source>
</evidence>
<evidence type="ECO:0000313" key="4">
    <source>
        <dbReference type="EMBL" id="TDP71505.1"/>
    </source>
</evidence>
<dbReference type="InterPro" id="IPR001509">
    <property type="entry name" value="Epimerase_deHydtase"/>
</dbReference>
<dbReference type="Gene3D" id="3.40.50.720">
    <property type="entry name" value="NAD(P)-binding Rossmann-like Domain"/>
    <property type="match status" value="1"/>
</dbReference>
<dbReference type="Pfam" id="PF01370">
    <property type="entry name" value="Epimerase"/>
    <property type="match status" value="1"/>
</dbReference>
<dbReference type="Proteomes" id="UP000295361">
    <property type="component" value="Unassembled WGS sequence"/>
</dbReference>
<dbReference type="InParanoid" id="A0A4R6QNE0"/>
<dbReference type="RefSeq" id="WP_133701278.1">
    <property type="nucleotide sequence ID" value="NZ_SNXS01000003.1"/>
</dbReference>
<dbReference type="InterPro" id="IPR036291">
    <property type="entry name" value="NAD(P)-bd_dom_sf"/>
</dbReference>
<dbReference type="PANTHER" id="PTHR43000">
    <property type="entry name" value="DTDP-D-GLUCOSE 4,6-DEHYDRATASE-RELATED"/>
    <property type="match status" value="1"/>
</dbReference>
<sequence length="328" mass="35147">MSATLNHRSSLAGKRVLVTGASGFIGSHLVHRLNELDAQTSGLARSPGRLRQHLSDAQSFVACDLRDPEQTRETVLNLRPQIVIHLAAHPDGREDGPQTAAVLATNVTALSHLLEALRELPAVSLVYSDSVKVYGNGDVPYRSEQPLQPLSTYAVSKLAGWGLVDVYRRVHGLQAVCLRPTLVYGPGQGFNLFTFLLNAIAAGAPEIGLDGGSQTRDPLYIDDTVDAFIAAAEHCQSLSGSVLPLGGGREITVQALAELAVGLMGGQQRVVCRPTCVRPTETFRSWCDNAEISQALGWTPRTSLEDGIARTAEFLNAARVAPRQAEEV</sequence>
<dbReference type="AlphaFoldDB" id="A0A4R6QNE0"/>
<dbReference type="OrthoDB" id="9769113at2"/>
<protein>
    <submittedName>
        <fullName evidence="4">Nucleoside-diphosphate-sugar epimerase</fullName>
    </submittedName>
</protein>
<comment type="pathway">
    <text evidence="1">Bacterial outer membrane biogenesis; LPS O-antigen biosynthesis.</text>
</comment>
<accession>A0A4R6QNE0</accession>
<reference evidence="4 5" key="1">
    <citation type="submission" date="2019-03" db="EMBL/GenBank/DDBJ databases">
        <title>Genomic Encyclopedia of Type Strains, Phase IV (KMG-IV): sequencing the most valuable type-strain genomes for metagenomic binning, comparative biology and taxonomic classification.</title>
        <authorList>
            <person name="Goeker M."/>
        </authorList>
    </citation>
    <scope>NUCLEOTIDE SEQUENCE [LARGE SCALE GENOMIC DNA]</scope>
    <source>
        <strain evidence="4 5">DSM 16998</strain>
    </source>
</reference>
<organism evidence="4 5">
    <name type="scientific">Roseateles toxinivorans</name>
    <dbReference type="NCBI Taxonomy" id="270368"/>
    <lineage>
        <taxon>Bacteria</taxon>
        <taxon>Pseudomonadati</taxon>
        <taxon>Pseudomonadota</taxon>
        <taxon>Betaproteobacteria</taxon>
        <taxon>Burkholderiales</taxon>
        <taxon>Sphaerotilaceae</taxon>
        <taxon>Roseateles</taxon>
    </lineage>
</organism>
<name>A0A4R6QNE0_9BURK</name>
<proteinExistence type="inferred from homology"/>
<dbReference type="EMBL" id="SNXS01000003">
    <property type="protein sequence ID" value="TDP71505.1"/>
    <property type="molecule type" value="Genomic_DNA"/>
</dbReference>
<feature type="domain" description="NAD-dependent epimerase/dehydratase" evidence="3">
    <location>
        <begin position="16"/>
        <end position="237"/>
    </location>
</feature>
<keyword evidence="5" id="KW-1185">Reference proteome</keyword>
<evidence type="ECO:0000313" key="5">
    <source>
        <dbReference type="Proteomes" id="UP000295361"/>
    </source>
</evidence>